<evidence type="ECO:0000313" key="2">
    <source>
        <dbReference type="Proteomes" id="UP000327294"/>
    </source>
</evidence>
<gene>
    <name evidence="1" type="ORF">F9278_04480</name>
</gene>
<dbReference type="EMBL" id="CP045096">
    <property type="protein sequence ID" value="QFQ95567.1"/>
    <property type="molecule type" value="Genomic_DNA"/>
</dbReference>
<proteinExistence type="predicted"/>
<dbReference type="KEGG" id="sphv:F9278_04480"/>
<dbReference type="Proteomes" id="UP000327294">
    <property type="component" value="Chromosome"/>
</dbReference>
<sequence>MSFITPGSGPVAEATEEQAVTNVTAFAEELPQFGVTVTSHDRKPSADYGEGRYVFTLHTEDGREIEIQMPGAPLDRVRKEWTRLYLDGSSGFWDFTLDSCKQRFE</sequence>
<organism evidence="1 2">
    <name type="scientific">Streptomyces phaeolivaceus</name>
    <dbReference type="NCBI Taxonomy" id="2653200"/>
    <lineage>
        <taxon>Bacteria</taxon>
        <taxon>Bacillati</taxon>
        <taxon>Actinomycetota</taxon>
        <taxon>Actinomycetes</taxon>
        <taxon>Kitasatosporales</taxon>
        <taxon>Streptomycetaceae</taxon>
        <taxon>Streptomyces</taxon>
    </lineage>
</organism>
<evidence type="ECO:0000313" key="1">
    <source>
        <dbReference type="EMBL" id="QFQ95567.1"/>
    </source>
</evidence>
<name>A0A5P8JYT8_9ACTN</name>
<dbReference type="RefSeq" id="WP_152167100.1">
    <property type="nucleotide sequence ID" value="NZ_CP045096.1"/>
</dbReference>
<reference evidence="1 2" key="1">
    <citation type="submission" date="2019-10" db="EMBL/GenBank/DDBJ databases">
        <title>Streptomyces sp. strain GY16 isolated from leaves of Broussonetia papyrifera.</title>
        <authorList>
            <person name="Mo P."/>
        </authorList>
    </citation>
    <scope>NUCLEOTIDE SEQUENCE [LARGE SCALE GENOMIC DNA]</scope>
    <source>
        <strain evidence="1 2">GY16</strain>
    </source>
</reference>
<keyword evidence="2" id="KW-1185">Reference proteome</keyword>
<accession>A0A5P8JYT8</accession>
<dbReference type="AlphaFoldDB" id="A0A5P8JYT8"/>
<protein>
    <submittedName>
        <fullName evidence="1">Uncharacterized protein</fullName>
    </submittedName>
</protein>